<feature type="transmembrane region" description="Helical" evidence="8">
    <location>
        <begin position="330"/>
        <end position="354"/>
    </location>
</feature>
<dbReference type="InterPro" id="IPR036259">
    <property type="entry name" value="MFS_trans_sf"/>
</dbReference>
<proteinExistence type="predicted"/>
<sequence>MSKNVTVDAGEGQEFIIEVKVRPRANTHRDPNQVIHEEVPLQLEASANPRNKTRSTIYHDPPESDLGGFLEPPSWAEATRRPSLPFPGRRRTTYMDPPESDLDGYLSQPETGTRRAPFSRNLRRTESAATRMSKRLSRASEAFVATAEFNGWGDPVQPFRRMDDVELDERPVTTRISKNPDGTLNINGVHEGSKPTQPQYGMKFYLILLALSMTNILVAFEGTVVSTALPTIVRELGGGSSYVWVSTGYFLASTVLQPLYGQLADIFGRRNLILFATVSFVVGSGISGGAPNMSVMILGRVIQGIGGGGINMLVNLIVCDLVPLRDRGKWMAVIFSAISIGTGLGPFLGGVIVQSASWRWVFLLNIPVGVVALVLLVVFLRIKTPKSTGTWRQKLAKLDLGGNFIFIVAVSMILVALAYGGTLWAWDSYNTIATLLFGALAVVAFLFYEESNYCPYPTIPLRLFRNRTSAAAFAITFIHSMLTLLVIYFLPVFFQGVLLSTPTRSGVQMLPTVIVLVPFSAISGALLSKFGRYKPFHIAGFLVITVGLGSFITLDKNSSMAAWVMVQFTVAVGSGFSLSTLLPAVQARLSDKDTAAATATWAFIRQFGVVWGVSVPAAIFNSRVETLLPRISSTAVRAALANGAAYDHGTKEYISQFQNPLRGEIISVYEDSLKLVWIFATAMAGLGFLLVFLEEEVSLRTENSGEFGMDKKD</sequence>
<feature type="region of interest" description="Disordered" evidence="7">
    <location>
        <begin position="71"/>
        <end position="115"/>
    </location>
</feature>
<dbReference type="Proteomes" id="UP001140560">
    <property type="component" value="Unassembled WGS sequence"/>
</dbReference>
<keyword evidence="11" id="KW-1185">Reference proteome</keyword>
<feature type="transmembrane region" description="Helical" evidence="8">
    <location>
        <begin position="204"/>
        <end position="229"/>
    </location>
</feature>
<feature type="transmembrane region" description="Helical" evidence="8">
    <location>
        <begin position="560"/>
        <end position="582"/>
    </location>
</feature>
<keyword evidence="4 8" id="KW-1133">Transmembrane helix</keyword>
<feature type="transmembrane region" description="Helical" evidence="8">
    <location>
        <begin position="432"/>
        <end position="448"/>
    </location>
</feature>
<evidence type="ECO:0000256" key="8">
    <source>
        <dbReference type="SAM" id="Phobius"/>
    </source>
</evidence>
<dbReference type="AlphaFoldDB" id="A0A9W8YF16"/>
<dbReference type="GO" id="GO:0022857">
    <property type="term" value="F:transmembrane transporter activity"/>
    <property type="evidence" value="ECO:0007669"/>
    <property type="project" value="InterPro"/>
</dbReference>
<keyword evidence="2" id="KW-0813">Transport</keyword>
<dbReference type="SUPFAM" id="SSF103473">
    <property type="entry name" value="MFS general substrate transporter"/>
    <property type="match status" value="1"/>
</dbReference>
<dbReference type="CDD" id="cd17502">
    <property type="entry name" value="MFS_Azr1_MDR_like"/>
    <property type="match status" value="1"/>
</dbReference>
<keyword evidence="5 8" id="KW-0472">Membrane</keyword>
<feature type="domain" description="Major facilitator superfamily (MFS) profile" evidence="9">
    <location>
        <begin position="207"/>
        <end position="699"/>
    </location>
</feature>
<dbReference type="PANTHER" id="PTHR23501:SF187">
    <property type="entry name" value="MAJOR FACILITATOR SUPERFAMILY (MFS) PROFILE DOMAIN-CONTAINING PROTEIN"/>
    <property type="match status" value="1"/>
</dbReference>
<dbReference type="FunFam" id="1.20.1250.20:FF:000484">
    <property type="entry name" value="MFS general substrate transporter"/>
    <property type="match status" value="1"/>
</dbReference>
<feature type="transmembrane region" description="Helical" evidence="8">
    <location>
        <begin position="241"/>
        <end position="260"/>
    </location>
</feature>
<feature type="transmembrane region" description="Helical" evidence="8">
    <location>
        <begin position="272"/>
        <end position="291"/>
    </location>
</feature>
<dbReference type="PRINTS" id="PR01036">
    <property type="entry name" value="TCRTETB"/>
</dbReference>
<feature type="transmembrane region" description="Helical" evidence="8">
    <location>
        <begin position="675"/>
        <end position="693"/>
    </location>
</feature>
<evidence type="ECO:0000256" key="4">
    <source>
        <dbReference type="ARBA" id="ARBA00022989"/>
    </source>
</evidence>
<evidence type="ECO:0000256" key="3">
    <source>
        <dbReference type="ARBA" id="ARBA00022692"/>
    </source>
</evidence>
<organism evidence="10 11">
    <name type="scientific">Neocucurbitaria cava</name>
    <dbReference type="NCBI Taxonomy" id="798079"/>
    <lineage>
        <taxon>Eukaryota</taxon>
        <taxon>Fungi</taxon>
        <taxon>Dikarya</taxon>
        <taxon>Ascomycota</taxon>
        <taxon>Pezizomycotina</taxon>
        <taxon>Dothideomycetes</taxon>
        <taxon>Pleosporomycetidae</taxon>
        <taxon>Pleosporales</taxon>
        <taxon>Pleosporineae</taxon>
        <taxon>Cucurbitariaceae</taxon>
        <taxon>Neocucurbitaria</taxon>
    </lineage>
</organism>
<evidence type="ECO:0000256" key="6">
    <source>
        <dbReference type="ARBA" id="ARBA00023180"/>
    </source>
</evidence>
<keyword evidence="3 8" id="KW-0812">Transmembrane</keyword>
<feature type="transmembrane region" description="Helical" evidence="8">
    <location>
        <begin position="297"/>
        <end position="318"/>
    </location>
</feature>
<gene>
    <name evidence="10" type="ORF">N0V83_001150</name>
</gene>
<dbReference type="Gene3D" id="1.20.1720.10">
    <property type="entry name" value="Multidrug resistance protein D"/>
    <property type="match status" value="1"/>
</dbReference>
<dbReference type="GO" id="GO:0005886">
    <property type="term" value="C:plasma membrane"/>
    <property type="evidence" value="ECO:0007669"/>
    <property type="project" value="TreeGrafter"/>
</dbReference>
<accession>A0A9W8YF16</accession>
<evidence type="ECO:0000256" key="5">
    <source>
        <dbReference type="ARBA" id="ARBA00023136"/>
    </source>
</evidence>
<evidence type="ECO:0000256" key="7">
    <source>
        <dbReference type="SAM" id="MobiDB-lite"/>
    </source>
</evidence>
<dbReference type="Pfam" id="PF07690">
    <property type="entry name" value="MFS_1"/>
    <property type="match status" value="1"/>
</dbReference>
<dbReference type="InterPro" id="IPR011701">
    <property type="entry name" value="MFS"/>
</dbReference>
<dbReference type="OrthoDB" id="10021397at2759"/>
<dbReference type="PROSITE" id="PS50850">
    <property type="entry name" value="MFS"/>
    <property type="match status" value="1"/>
</dbReference>
<feature type="transmembrane region" description="Helical" evidence="8">
    <location>
        <begin position="535"/>
        <end position="554"/>
    </location>
</feature>
<feature type="region of interest" description="Disordered" evidence="7">
    <location>
        <begin position="46"/>
        <end position="65"/>
    </location>
</feature>
<dbReference type="Gene3D" id="1.20.1250.20">
    <property type="entry name" value="MFS general substrate transporter like domains"/>
    <property type="match status" value="1"/>
</dbReference>
<comment type="subcellular location">
    <subcellularLocation>
        <location evidence="1">Membrane</location>
        <topology evidence="1">Multi-pass membrane protein</topology>
    </subcellularLocation>
</comment>
<reference evidence="10" key="1">
    <citation type="submission" date="2022-10" db="EMBL/GenBank/DDBJ databases">
        <title>Tapping the CABI collections for fungal endophytes: first genome assemblies for Collariella, Neodidymelliopsis, Ascochyta clinopodiicola, Didymella pomorum, Didymosphaeria variabile, Neocosmospora piperis and Neocucurbitaria cava.</title>
        <authorList>
            <person name="Hill R."/>
        </authorList>
    </citation>
    <scope>NUCLEOTIDE SEQUENCE</scope>
    <source>
        <strain evidence="10">IMI 356814</strain>
    </source>
</reference>
<dbReference type="InterPro" id="IPR020846">
    <property type="entry name" value="MFS_dom"/>
</dbReference>
<feature type="transmembrane region" description="Helical" evidence="8">
    <location>
        <begin position="469"/>
        <end position="490"/>
    </location>
</feature>
<evidence type="ECO:0000313" key="11">
    <source>
        <dbReference type="Proteomes" id="UP001140560"/>
    </source>
</evidence>
<evidence type="ECO:0000259" key="9">
    <source>
        <dbReference type="PROSITE" id="PS50850"/>
    </source>
</evidence>
<feature type="transmembrane region" description="Helical" evidence="8">
    <location>
        <begin position="403"/>
        <end position="426"/>
    </location>
</feature>
<evidence type="ECO:0000256" key="2">
    <source>
        <dbReference type="ARBA" id="ARBA00022448"/>
    </source>
</evidence>
<dbReference type="PANTHER" id="PTHR23501">
    <property type="entry name" value="MAJOR FACILITATOR SUPERFAMILY"/>
    <property type="match status" value="1"/>
</dbReference>
<dbReference type="EMBL" id="JAPEUY010000002">
    <property type="protein sequence ID" value="KAJ4375872.1"/>
    <property type="molecule type" value="Genomic_DNA"/>
</dbReference>
<feature type="transmembrane region" description="Helical" evidence="8">
    <location>
        <begin position="360"/>
        <end position="382"/>
    </location>
</feature>
<comment type="caution">
    <text evidence="10">The sequence shown here is derived from an EMBL/GenBank/DDBJ whole genome shotgun (WGS) entry which is preliminary data.</text>
</comment>
<evidence type="ECO:0000256" key="1">
    <source>
        <dbReference type="ARBA" id="ARBA00004141"/>
    </source>
</evidence>
<name>A0A9W8YF16_9PLEO</name>
<feature type="transmembrane region" description="Helical" evidence="8">
    <location>
        <begin position="510"/>
        <end position="528"/>
    </location>
</feature>
<protein>
    <recommendedName>
        <fullName evidence="9">Major facilitator superfamily (MFS) profile domain-containing protein</fullName>
    </recommendedName>
</protein>
<keyword evidence="6" id="KW-0325">Glycoprotein</keyword>
<evidence type="ECO:0000313" key="10">
    <source>
        <dbReference type="EMBL" id="KAJ4375872.1"/>
    </source>
</evidence>